<evidence type="ECO:0000259" key="1">
    <source>
        <dbReference type="Pfam" id="PF07727"/>
    </source>
</evidence>
<feature type="domain" description="Reverse transcriptase Ty1/copia-type" evidence="1">
    <location>
        <begin position="34"/>
        <end position="157"/>
    </location>
</feature>
<dbReference type="Pfam" id="PF07727">
    <property type="entry name" value="RVT_2"/>
    <property type="match status" value="1"/>
</dbReference>
<dbReference type="EMBL" id="CAKLBY020000049">
    <property type="protein sequence ID" value="CAK7919683.1"/>
    <property type="molecule type" value="Genomic_DNA"/>
</dbReference>
<proteinExistence type="predicted"/>
<evidence type="ECO:0000313" key="2">
    <source>
        <dbReference type="EMBL" id="CAK7919683.1"/>
    </source>
</evidence>
<dbReference type="Proteomes" id="UP001162060">
    <property type="component" value="Unassembled WGS sequence"/>
</dbReference>
<comment type="caution">
    <text evidence="2">The sequence shown here is derived from an EMBL/GenBank/DDBJ whole genome shotgun (WGS) entry which is preliminary data.</text>
</comment>
<name>A0AAV1TEM5_9STRA</name>
<accession>A0AAV1TEM5</accession>
<protein>
    <recommendedName>
        <fullName evidence="1">Reverse transcriptase Ty1/copia-type domain-containing protein</fullName>
    </recommendedName>
</protein>
<gene>
    <name evidence="2" type="ORF">PM001_LOCUS6081</name>
</gene>
<dbReference type="InterPro" id="IPR013103">
    <property type="entry name" value="RVT_2"/>
</dbReference>
<organism evidence="2 3">
    <name type="scientific">Peronospora matthiolae</name>
    <dbReference type="NCBI Taxonomy" id="2874970"/>
    <lineage>
        <taxon>Eukaryota</taxon>
        <taxon>Sar</taxon>
        <taxon>Stramenopiles</taxon>
        <taxon>Oomycota</taxon>
        <taxon>Peronosporomycetes</taxon>
        <taxon>Peronosporales</taxon>
        <taxon>Peronosporaceae</taxon>
        <taxon>Peronospora</taxon>
    </lineage>
</organism>
<sequence>MAQDIKHYGEEVKIKHHQEWKTAMTEELDTLKANDVQTIVVPPKDAHVLHNEWVYKPTTDAYGDIERYKARLVVCGNKQVFGIDYNLTSAAVMDLSTVKIILMLSRRWKVPARHIDVPNACVKAEKEEHLDIYISMPKRMIMDEEELKSLGTKSTYSLALLLKSRYTDSSRLEDSGASCLILSFDRVVLDCA</sequence>
<reference evidence="2" key="1">
    <citation type="submission" date="2024-01" db="EMBL/GenBank/DDBJ databases">
        <authorList>
            <person name="Webb A."/>
        </authorList>
    </citation>
    <scope>NUCLEOTIDE SEQUENCE</scope>
    <source>
        <strain evidence="2">Pm1</strain>
    </source>
</reference>
<dbReference type="AlphaFoldDB" id="A0AAV1TEM5"/>
<evidence type="ECO:0000313" key="3">
    <source>
        <dbReference type="Proteomes" id="UP001162060"/>
    </source>
</evidence>